<evidence type="ECO:0000256" key="1">
    <source>
        <dbReference type="SAM" id="MobiDB-lite"/>
    </source>
</evidence>
<protein>
    <submittedName>
        <fullName evidence="2">Uncharacterized protein</fullName>
    </submittedName>
</protein>
<accession>A0A9Q1EI99</accession>
<keyword evidence="3" id="KW-1185">Reference proteome</keyword>
<proteinExistence type="predicted"/>
<reference evidence="2" key="1">
    <citation type="journal article" date="2023" name="Science">
        <title>Genome structures resolve the early diversification of teleost fishes.</title>
        <authorList>
            <person name="Parey E."/>
            <person name="Louis A."/>
            <person name="Montfort J."/>
            <person name="Bouchez O."/>
            <person name="Roques C."/>
            <person name="Iampietro C."/>
            <person name="Lluch J."/>
            <person name="Castinel A."/>
            <person name="Donnadieu C."/>
            <person name="Desvignes T."/>
            <person name="Floi Bucao C."/>
            <person name="Jouanno E."/>
            <person name="Wen M."/>
            <person name="Mejri S."/>
            <person name="Dirks R."/>
            <person name="Jansen H."/>
            <person name="Henkel C."/>
            <person name="Chen W.J."/>
            <person name="Zahm M."/>
            <person name="Cabau C."/>
            <person name="Klopp C."/>
            <person name="Thompson A.W."/>
            <person name="Robinson-Rechavi M."/>
            <person name="Braasch I."/>
            <person name="Lecointre G."/>
            <person name="Bobe J."/>
            <person name="Postlethwait J.H."/>
            <person name="Berthelot C."/>
            <person name="Roest Crollius H."/>
            <person name="Guiguen Y."/>
        </authorList>
    </citation>
    <scope>NUCLEOTIDE SEQUENCE</scope>
    <source>
        <strain evidence="2">WJC10195</strain>
    </source>
</reference>
<evidence type="ECO:0000313" key="2">
    <source>
        <dbReference type="EMBL" id="KAJ8339296.1"/>
    </source>
</evidence>
<feature type="region of interest" description="Disordered" evidence="1">
    <location>
        <begin position="1"/>
        <end position="135"/>
    </location>
</feature>
<comment type="caution">
    <text evidence="2">The sequence shown here is derived from an EMBL/GenBank/DDBJ whole genome shotgun (WGS) entry which is preliminary data.</text>
</comment>
<feature type="compositionally biased region" description="Basic and acidic residues" evidence="1">
    <location>
        <begin position="106"/>
        <end position="125"/>
    </location>
</feature>
<evidence type="ECO:0000313" key="3">
    <source>
        <dbReference type="Proteomes" id="UP001152622"/>
    </source>
</evidence>
<gene>
    <name evidence="2" type="ORF">SKAU_G00360820</name>
</gene>
<feature type="compositionally biased region" description="Polar residues" evidence="1">
    <location>
        <begin position="45"/>
        <end position="56"/>
    </location>
</feature>
<feature type="region of interest" description="Disordered" evidence="1">
    <location>
        <begin position="203"/>
        <end position="239"/>
    </location>
</feature>
<organism evidence="2 3">
    <name type="scientific">Synaphobranchus kaupii</name>
    <name type="common">Kaup's arrowtooth eel</name>
    <dbReference type="NCBI Taxonomy" id="118154"/>
    <lineage>
        <taxon>Eukaryota</taxon>
        <taxon>Metazoa</taxon>
        <taxon>Chordata</taxon>
        <taxon>Craniata</taxon>
        <taxon>Vertebrata</taxon>
        <taxon>Euteleostomi</taxon>
        <taxon>Actinopterygii</taxon>
        <taxon>Neopterygii</taxon>
        <taxon>Teleostei</taxon>
        <taxon>Anguilliformes</taxon>
        <taxon>Synaphobranchidae</taxon>
        <taxon>Synaphobranchus</taxon>
    </lineage>
</organism>
<dbReference type="Proteomes" id="UP001152622">
    <property type="component" value="Chromosome 17"/>
</dbReference>
<dbReference type="EMBL" id="JAINUF010000017">
    <property type="protein sequence ID" value="KAJ8339296.1"/>
    <property type="molecule type" value="Genomic_DNA"/>
</dbReference>
<dbReference type="AlphaFoldDB" id="A0A9Q1EI99"/>
<name>A0A9Q1EI99_SYNKA</name>
<sequence length="274" mass="29775">MLPKMPSFPPGKARPRSMTSLVRESTSHQRSLRQHTPNAAKLHKTQSLTQPRATRQSAEDSDDAPSTSGSPEPESVDRPEPEAALEQQEDDSAPATLICGDEQGEEATREQEAREREAPEQEARQRPRPAGRLRSGMLSLTINNEAGRVHCGLVKKCWSEMQMGSVDLPLFLTQTSAGTSHAPTLTLPVPLLSALVPAPSPLPQSLLRRRSPSEDGVDAPGAPLPGDRRGSPALTLDPSPKRRLAGLRLLLSFVFPSFRSFPIYLPPSSRRIPG</sequence>